<dbReference type="Pfam" id="PF08241">
    <property type="entry name" value="Methyltransf_11"/>
    <property type="match status" value="1"/>
</dbReference>
<keyword evidence="2" id="KW-0808">Transferase</keyword>
<dbReference type="GO" id="GO:0008757">
    <property type="term" value="F:S-adenosylmethionine-dependent methyltransferase activity"/>
    <property type="evidence" value="ECO:0007669"/>
    <property type="project" value="InterPro"/>
</dbReference>
<comment type="caution">
    <text evidence="2">The sequence shown here is derived from an EMBL/GenBank/DDBJ whole genome shotgun (WGS) entry which is preliminary data.</text>
</comment>
<gene>
    <name evidence="2" type="ORF">HJ536_19140</name>
</gene>
<protein>
    <submittedName>
        <fullName evidence="2">Class I SAM-dependent methyltransferase</fullName>
    </submittedName>
</protein>
<organism evidence="2 3">
    <name type="scientific">Donghicola mangrovi</name>
    <dbReference type="NCBI Taxonomy" id="2729614"/>
    <lineage>
        <taxon>Bacteria</taxon>
        <taxon>Pseudomonadati</taxon>
        <taxon>Pseudomonadota</taxon>
        <taxon>Alphaproteobacteria</taxon>
        <taxon>Rhodobacterales</taxon>
        <taxon>Roseobacteraceae</taxon>
        <taxon>Donghicola</taxon>
    </lineage>
</organism>
<proteinExistence type="predicted"/>
<dbReference type="EMBL" id="JABCJE010000016">
    <property type="protein sequence ID" value="NVO25475.1"/>
    <property type="molecule type" value="Genomic_DNA"/>
</dbReference>
<dbReference type="Gene3D" id="3.40.50.150">
    <property type="entry name" value="Vaccinia Virus protein VP39"/>
    <property type="match status" value="1"/>
</dbReference>
<evidence type="ECO:0000259" key="1">
    <source>
        <dbReference type="Pfam" id="PF08241"/>
    </source>
</evidence>
<feature type="domain" description="Methyltransferase type 11" evidence="1">
    <location>
        <begin position="26"/>
        <end position="78"/>
    </location>
</feature>
<evidence type="ECO:0000313" key="2">
    <source>
        <dbReference type="EMBL" id="NVO25475.1"/>
    </source>
</evidence>
<dbReference type="InterPro" id="IPR013216">
    <property type="entry name" value="Methyltransf_11"/>
</dbReference>
<dbReference type="Proteomes" id="UP000592216">
    <property type="component" value="Unassembled WGS sequence"/>
</dbReference>
<dbReference type="GO" id="GO:0032259">
    <property type="term" value="P:methylation"/>
    <property type="evidence" value="ECO:0007669"/>
    <property type="project" value="UniProtKB-KW"/>
</dbReference>
<keyword evidence="2" id="KW-0489">Methyltransferase</keyword>
<name>A0A850QGH1_9RHOB</name>
<dbReference type="AlphaFoldDB" id="A0A850QGH1"/>
<reference evidence="2 3" key="1">
    <citation type="submission" date="2020-04" db="EMBL/GenBank/DDBJ databases">
        <title>Donghicola sp., a member of the Rhodobacteraceae family isolated from mangrove forest in Thailand.</title>
        <authorList>
            <person name="Charoenyingcharoen P."/>
            <person name="Yukphan P."/>
        </authorList>
    </citation>
    <scope>NUCLEOTIDE SEQUENCE [LARGE SCALE GENOMIC DNA]</scope>
    <source>
        <strain evidence="2 3">B5-SW-15</strain>
    </source>
</reference>
<evidence type="ECO:0000313" key="3">
    <source>
        <dbReference type="Proteomes" id="UP000592216"/>
    </source>
</evidence>
<accession>A0A850QGH1</accession>
<dbReference type="SUPFAM" id="SSF53335">
    <property type="entry name" value="S-adenosyl-L-methionine-dependent methyltransferases"/>
    <property type="match status" value="1"/>
</dbReference>
<dbReference type="InterPro" id="IPR029063">
    <property type="entry name" value="SAM-dependent_MTases_sf"/>
</dbReference>
<sequence length="179" mass="20016">MPIGSELFQGWREVRVDVNEEAKPDLVASLVDLKSFVQDKSVDIVYCSHVIEHFYSHEVPIVLSEISRILKNDGIAVFKCPDLSQVKDLLDADNLEKTLYESPAGSISVLDVLYGHRQSISNGNPFMAHKSGFTEEYLAKLLLDAGFSKISTQKGKSIDFSAKASFQESVYESHYLKLI</sequence>